<organism evidence="2 3">
    <name type="scientific">Strongyloides venezuelensis</name>
    <name type="common">Threadworm</name>
    <dbReference type="NCBI Taxonomy" id="75913"/>
    <lineage>
        <taxon>Eukaryota</taxon>
        <taxon>Metazoa</taxon>
        <taxon>Ecdysozoa</taxon>
        <taxon>Nematoda</taxon>
        <taxon>Chromadorea</taxon>
        <taxon>Rhabditida</taxon>
        <taxon>Tylenchina</taxon>
        <taxon>Panagrolaimomorpha</taxon>
        <taxon>Strongyloidoidea</taxon>
        <taxon>Strongyloididae</taxon>
        <taxon>Strongyloides</taxon>
    </lineage>
</organism>
<keyword evidence="1" id="KW-0812">Transmembrane</keyword>
<accession>A0A0K0FDB7</accession>
<feature type="transmembrane region" description="Helical" evidence="1">
    <location>
        <begin position="94"/>
        <end position="115"/>
    </location>
</feature>
<keyword evidence="2" id="KW-1185">Reference proteome</keyword>
<evidence type="ECO:0000256" key="1">
    <source>
        <dbReference type="SAM" id="Phobius"/>
    </source>
</evidence>
<keyword evidence="1" id="KW-1133">Transmembrane helix</keyword>
<proteinExistence type="predicted"/>
<protein>
    <submittedName>
        <fullName evidence="3">Uncharacterized protein</fullName>
    </submittedName>
</protein>
<dbReference type="WBParaSite" id="SVE_0683800.1">
    <property type="protein sequence ID" value="SVE_0683800.1"/>
    <property type="gene ID" value="SVE_0683800"/>
</dbReference>
<keyword evidence="1" id="KW-0472">Membrane</keyword>
<reference evidence="2" key="1">
    <citation type="submission" date="2014-07" db="EMBL/GenBank/DDBJ databases">
        <authorList>
            <person name="Martin A.A"/>
            <person name="De Silva N."/>
        </authorList>
    </citation>
    <scope>NUCLEOTIDE SEQUENCE</scope>
</reference>
<dbReference type="AlphaFoldDB" id="A0A0K0FDB7"/>
<name>A0A0K0FDB7_STRVS</name>
<sequence length="131" mass="15450">MKSFTVEGSYLLVLRKPRAQFIHENQSNYSISIIWNNFAFEIYSVAGFIITGSHRIPQLQPRISYYTENCSNKYSYTHKIVRLLKYRFIDRSSCIFSGSILLSFYLIKIFMYVYLRMYMLSCRSTSGNSVI</sequence>
<dbReference type="Proteomes" id="UP000035680">
    <property type="component" value="Unassembled WGS sequence"/>
</dbReference>
<evidence type="ECO:0000313" key="2">
    <source>
        <dbReference type="Proteomes" id="UP000035680"/>
    </source>
</evidence>
<evidence type="ECO:0000313" key="3">
    <source>
        <dbReference type="WBParaSite" id="SVE_0683800.1"/>
    </source>
</evidence>
<reference evidence="3" key="2">
    <citation type="submission" date="2015-08" db="UniProtKB">
        <authorList>
            <consortium name="WormBaseParasite"/>
        </authorList>
    </citation>
    <scope>IDENTIFICATION</scope>
</reference>